<dbReference type="EMBL" id="JBHSKL010000002">
    <property type="protein sequence ID" value="MFC5223050.1"/>
    <property type="molecule type" value="Genomic_DNA"/>
</dbReference>
<evidence type="ECO:0000256" key="1">
    <source>
        <dbReference type="SAM" id="MobiDB-lite"/>
    </source>
</evidence>
<feature type="compositionally biased region" description="Pro residues" evidence="1">
    <location>
        <begin position="1"/>
        <end position="12"/>
    </location>
</feature>
<evidence type="ECO:0000313" key="3">
    <source>
        <dbReference type="Proteomes" id="UP001596156"/>
    </source>
</evidence>
<evidence type="ECO:0000313" key="2">
    <source>
        <dbReference type="EMBL" id="MFC5223050.1"/>
    </source>
</evidence>
<comment type="caution">
    <text evidence="2">The sequence shown here is derived from an EMBL/GenBank/DDBJ whole genome shotgun (WGS) entry which is preliminary data.</text>
</comment>
<gene>
    <name evidence="2" type="ORF">ACFPN6_00240</name>
</gene>
<keyword evidence="3" id="KW-1185">Reference proteome</keyword>
<sequence>MGPTSPLGPPGSPAGFPGRPSGRRAPSVTGHGRVARHTANSQARHNLSASRYVRESLRAKARTRCPSYGTEIKAAVVHHTGVDADNAVSLTDLSGYGRADLTFGADGEDTSDGVILYLPSNSTGLGYGDSHVFGKGTLGTPTDGRLGQTLTP</sequence>
<accession>A0ABW0D1Q7</accession>
<feature type="compositionally biased region" description="Polar residues" evidence="1">
    <location>
        <begin position="38"/>
        <end position="49"/>
    </location>
</feature>
<protein>
    <submittedName>
        <fullName evidence="2">Uncharacterized protein</fullName>
    </submittedName>
</protein>
<proteinExistence type="predicted"/>
<dbReference type="RefSeq" id="WP_344644224.1">
    <property type="nucleotide sequence ID" value="NZ_BAAASS010000007.1"/>
</dbReference>
<name>A0ABW0D1Q7_STRFI</name>
<reference evidence="3" key="1">
    <citation type="journal article" date="2019" name="Int. J. Syst. Evol. Microbiol.">
        <title>The Global Catalogue of Microorganisms (GCM) 10K type strain sequencing project: providing services to taxonomists for standard genome sequencing and annotation.</title>
        <authorList>
            <consortium name="The Broad Institute Genomics Platform"/>
            <consortium name="The Broad Institute Genome Sequencing Center for Infectious Disease"/>
            <person name="Wu L."/>
            <person name="Ma J."/>
        </authorList>
    </citation>
    <scope>NUCLEOTIDE SEQUENCE [LARGE SCALE GENOMIC DNA]</scope>
    <source>
        <strain evidence="3">CCM 8479</strain>
    </source>
</reference>
<feature type="compositionally biased region" description="Low complexity" evidence="1">
    <location>
        <begin position="13"/>
        <end position="27"/>
    </location>
</feature>
<organism evidence="2 3">
    <name type="scientific">Streptomyces fimbriatus</name>
    <dbReference type="NCBI Taxonomy" id="68197"/>
    <lineage>
        <taxon>Bacteria</taxon>
        <taxon>Bacillati</taxon>
        <taxon>Actinomycetota</taxon>
        <taxon>Actinomycetes</taxon>
        <taxon>Kitasatosporales</taxon>
        <taxon>Streptomycetaceae</taxon>
        <taxon>Streptomyces</taxon>
    </lineage>
</organism>
<feature type="region of interest" description="Disordered" evidence="1">
    <location>
        <begin position="1"/>
        <end position="52"/>
    </location>
</feature>
<dbReference type="Proteomes" id="UP001596156">
    <property type="component" value="Unassembled WGS sequence"/>
</dbReference>